<organism evidence="2 3">
    <name type="scientific">Streptomyces luteireticuli</name>
    <dbReference type="NCBI Taxonomy" id="173858"/>
    <lineage>
        <taxon>Bacteria</taxon>
        <taxon>Bacillati</taxon>
        <taxon>Actinomycetota</taxon>
        <taxon>Actinomycetes</taxon>
        <taxon>Kitasatosporales</taxon>
        <taxon>Streptomycetaceae</taxon>
        <taxon>Streptomyces</taxon>
    </lineage>
</organism>
<evidence type="ECO:0000256" key="1">
    <source>
        <dbReference type="SAM" id="MobiDB-lite"/>
    </source>
</evidence>
<comment type="caution">
    <text evidence="2">The sequence shown here is derived from an EMBL/GenBank/DDBJ whole genome shotgun (WGS) entry which is preliminary data.</text>
</comment>
<feature type="compositionally biased region" description="Basic residues" evidence="1">
    <location>
        <begin position="28"/>
        <end position="44"/>
    </location>
</feature>
<dbReference type="Proteomes" id="UP001500879">
    <property type="component" value="Unassembled WGS sequence"/>
</dbReference>
<proteinExistence type="predicted"/>
<protein>
    <submittedName>
        <fullName evidence="2">Uncharacterized protein</fullName>
    </submittedName>
</protein>
<dbReference type="InterPro" id="IPR029058">
    <property type="entry name" value="AB_hydrolase_fold"/>
</dbReference>
<accession>A0ABN0YMG2</accession>
<name>A0ABN0YMG2_9ACTN</name>
<evidence type="ECO:0000313" key="2">
    <source>
        <dbReference type="EMBL" id="GAA0400947.1"/>
    </source>
</evidence>
<evidence type="ECO:0000313" key="3">
    <source>
        <dbReference type="Proteomes" id="UP001500879"/>
    </source>
</evidence>
<feature type="region of interest" description="Disordered" evidence="1">
    <location>
        <begin position="1"/>
        <end position="57"/>
    </location>
</feature>
<reference evidence="2 3" key="1">
    <citation type="journal article" date="2019" name="Int. J. Syst. Evol. Microbiol.">
        <title>The Global Catalogue of Microorganisms (GCM) 10K type strain sequencing project: providing services to taxonomists for standard genome sequencing and annotation.</title>
        <authorList>
            <consortium name="The Broad Institute Genomics Platform"/>
            <consortium name="The Broad Institute Genome Sequencing Center for Infectious Disease"/>
            <person name="Wu L."/>
            <person name="Ma J."/>
        </authorList>
    </citation>
    <scope>NUCLEOTIDE SEQUENCE [LARGE SCALE GENOMIC DNA]</scope>
    <source>
        <strain evidence="2 3">JCM 4788</strain>
    </source>
</reference>
<gene>
    <name evidence="2" type="ORF">GCM10010357_22520</name>
</gene>
<keyword evidence="3" id="KW-1185">Reference proteome</keyword>
<sequence>MVRAGALTVPRRGAQFPRRVIHAASPRSARRSRPGRRPTRRSRAGRTDPARATTAAEPRVSAAVFGLHWPDRLAEAARRITVPVEFAMQWDDERIPRASRPRRSR</sequence>
<dbReference type="EMBL" id="BAAABX010000023">
    <property type="protein sequence ID" value="GAA0400947.1"/>
    <property type="molecule type" value="Genomic_DNA"/>
</dbReference>
<dbReference type="Gene3D" id="3.40.50.1820">
    <property type="entry name" value="alpha/beta hydrolase"/>
    <property type="match status" value="1"/>
</dbReference>